<protein>
    <submittedName>
        <fullName evidence="2">GNAT family N-acetyltransferase</fullName>
    </submittedName>
</protein>
<dbReference type="RefSeq" id="WP_374219049.1">
    <property type="nucleotide sequence ID" value="NZ_JAXOVW010000074.1"/>
</dbReference>
<accession>A0ABU5K1P1</accession>
<dbReference type="InterPro" id="IPR016181">
    <property type="entry name" value="Acyl_CoA_acyltransferase"/>
</dbReference>
<sequence>MSQVTLKKITSKNWREALNLSVNIEQQKFVSEVTPPVAIALAKAYIKPDDRIIEPYGIYNEHTMVGFFNLHYTLNSNDDFWLFHFFIDKRFQRKGFGAAAIKLLIKHIKDAHPTCHRIRLTVHPENDSGHKFYKKIGFTDDNIYTYGELTYSLILKRYYR</sequence>
<dbReference type="SUPFAM" id="SSF55729">
    <property type="entry name" value="Acyl-CoA N-acyltransferases (Nat)"/>
    <property type="match status" value="1"/>
</dbReference>
<dbReference type="Proteomes" id="UP001291930">
    <property type="component" value="Unassembled WGS sequence"/>
</dbReference>
<dbReference type="InterPro" id="IPR027455">
    <property type="entry name" value="Sper_AcTfrase_N"/>
</dbReference>
<dbReference type="Gene3D" id="1.10.287.900">
    <property type="entry name" value="The crystal structure of the spermine/spermidine acetyltransferase from enterococcus faecali"/>
    <property type="match status" value="1"/>
</dbReference>
<gene>
    <name evidence="2" type="ORF">U2I54_21840</name>
</gene>
<dbReference type="PANTHER" id="PTHR43415">
    <property type="entry name" value="SPERMIDINE N(1)-ACETYLTRANSFERASE"/>
    <property type="match status" value="1"/>
</dbReference>
<feature type="domain" description="N-acetyltransferase" evidence="1">
    <location>
        <begin position="4"/>
        <end position="160"/>
    </location>
</feature>
<name>A0ABU5K1P1_9BACI</name>
<dbReference type="PANTHER" id="PTHR43415:SF3">
    <property type="entry name" value="GNAT-FAMILY ACETYLTRANSFERASE"/>
    <property type="match status" value="1"/>
</dbReference>
<dbReference type="PROSITE" id="PS51186">
    <property type="entry name" value="GNAT"/>
    <property type="match status" value="1"/>
</dbReference>
<comment type="caution">
    <text evidence="2">The sequence shown here is derived from an EMBL/GenBank/DDBJ whole genome shotgun (WGS) entry which is preliminary data.</text>
</comment>
<dbReference type="Pfam" id="PF00583">
    <property type="entry name" value="Acetyltransf_1"/>
    <property type="match status" value="1"/>
</dbReference>
<evidence type="ECO:0000259" key="1">
    <source>
        <dbReference type="PROSITE" id="PS51186"/>
    </source>
</evidence>
<evidence type="ECO:0000313" key="2">
    <source>
        <dbReference type="EMBL" id="MDZ5609624.1"/>
    </source>
</evidence>
<dbReference type="CDD" id="cd04301">
    <property type="entry name" value="NAT_SF"/>
    <property type="match status" value="1"/>
</dbReference>
<reference evidence="3" key="1">
    <citation type="submission" date="2023-11" db="EMBL/GenBank/DDBJ databases">
        <title>Genome Sequence of Bacillus pseudomycoides stain BUPM19.</title>
        <authorList>
            <person name="Farhat A."/>
        </authorList>
    </citation>
    <scope>NUCLEOTIDE SEQUENCE [LARGE SCALE GENOMIC DNA]</scope>
    <source>
        <strain evidence="3">BUPM19</strain>
    </source>
</reference>
<dbReference type="EMBL" id="JAXOVW010000074">
    <property type="protein sequence ID" value="MDZ5609624.1"/>
    <property type="molecule type" value="Genomic_DNA"/>
</dbReference>
<keyword evidence="3" id="KW-1185">Reference proteome</keyword>
<proteinExistence type="predicted"/>
<evidence type="ECO:0000313" key="3">
    <source>
        <dbReference type="Proteomes" id="UP001291930"/>
    </source>
</evidence>
<dbReference type="Gene3D" id="3.40.630.30">
    <property type="match status" value="1"/>
</dbReference>
<organism evidence="2 3">
    <name type="scientific">Bacillus bingmayongensis</name>
    <dbReference type="NCBI Taxonomy" id="1150157"/>
    <lineage>
        <taxon>Bacteria</taxon>
        <taxon>Bacillati</taxon>
        <taxon>Bacillota</taxon>
        <taxon>Bacilli</taxon>
        <taxon>Bacillales</taxon>
        <taxon>Bacillaceae</taxon>
        <taxon>Bacillus</taxon>
    </lineage>
</organism>
<dbReference type="InterPro" id="IPR000182">
    <property type="entry name" value="GNAT_dom"/>
</dbReference>